<evidence type="ECO:0000313" key="6">
    <source>
        <dbReference type="Proteomes" id="UP001461341"/>
    </source>
</evidence>
<feature type="chain" id="PRO_5045388844" evidence="4">
    <location>
        <begin position="26"/>
        <end position="175"/>
    </location>
</feature>
<evidence type="ECO:0000256" key="1">
    <source>
        <dbReference type="ARBA" id="ARBA00009091"/>
    </source>
</evidence>
<dbReference type="Pfam" id="PF03938">
    <property type="entry name" value="OmpH"/>
    <property type="match status" value="1"/>
</dbReference>
<evidence type="ECO:0000256" key="2">
    <source>
        <dbReference type="ARBA" id="ARBA00022729"/>
    </source>
</evidence>
<evidence type="ECO:0000313" key="5">
    <source>
        <dbReference type="EMBL" id="WZL75660.1"/>
    </source>
</evidence>
<organism evidence="5 6">
    <name type="scientific">Thermatribacter velox</name>
    <dbReference type="NCBI Taxonomy" id="3039681"/>
    <lineage>
        <taxon>Bacteria</taxon>
        <taxon>Pseudomonadati</taxon>
        <taxon>Atribacterota</taxon>
        <taxon>Atribacteria</taxon>
        <taxon>Atribacterales</taxon>
        <taxon>Thermatribacteraceae</taxon>
        <taxon>Thermatribacter</taxon>
    </lineage>
</organism>
<feature type="coiled-coil region" evidence="3">
    <location>
        <begin position="52"/>
        <end position="80"/>
    </location>
</feature>
<proteinExistence type="inferred from homology"/>
<protein>
    <submittedName>
        <fullName evidence="5">OmpH family outer membrane protein</fullName>
    </submittedName>
</protein>
<dbReference type="Gene3D" id="3.30.910.20">
    <property type="entry name" value="Skp domain"/>
    <property type="match status" value="1"/>
</dbReference>
<evidence type="ECO:0000256" key="4">
    <source>
        <dbReference type="SAM" id="SignalP"/>
    </source>
</evidence>
<comment type="similarity">
    <text evidence="1">Belongs to the Skp family.</text>
</comment>
<keyword evidence="2 4" id="KW-0732">Signal</keyword>
<name>A0ABZ2Y9H7_9BACT</name>
<keyword evidence="3" id="KW-0175">Coiled coil</keyword>
<dbReference type="RefSeq" id="WP_369017810.1">
    <property type="nucleotide sequence ID" value="NZ_CP121689.1"/>
</dbReference>
<feature type="signal peptide" evidence="4">
    <location>
        <begin position="1"/>
        <end position="25"/>
    </location>
</feature>
<accession>A0ABZ2Y9H7</accession>
<dbReference type="Proteomes" id="UP001461341">
    <property type="component" value="Chromosome"/>
</dbReference>
<evidence type="ECO:0000256" key="3">
    <source>
        <dbReference type="SAM" id="Coils"/>
    </source>
</evidence>
<reference evidence="5 6" key="1">
    <citation type="submission" date="2023-03" db="EMBL/GenBank/DDBJ databases">
        <title>Novel Species.</title>
        <authorList>
            <person name="Ma S."/>
        </authorList>
    </citation>
    <scope>NUCLEOTIDE SEQUENCE [LARGE SCALE GENOMIC DNA]</scope>
    <source>
        <strain evidence="5 6">B11</strain>
    </source>
</reference>
<dbReference type="SMART" id="SM00935">
    <property type="entry name" value="OmpH"/>
    <property type="match status" value="1"/>
</dbReference>
<dbReference type="EMBL" id="CP121689">
    <property type="protein sequence ID" value="WZL75660.1"/>
    <property type="molecule type" value="Genomic_DNA"/>
</dbReference>
<sequence length="175" mass="19568">MRGRLVVVALVTVVSLLGFSVVSWAAAKPADVKIGLVDINKVFAAHPNTQKIADLEQKLLDEMQKRQAELNEKGKGKTREEVQKLEEEMNAEWKPVRDAMLAERQDLVNQRYQDIIQAIKQVAEAQGLTLVLRSEVRVPVSQKELLDIPLVFYGGVDITEQVLAELEKVVAAQNK</sequence>
<keyword evidence="6" id="KW-1185">Reference proteome</keyword>
<dbReference type="PANTHER" id="PTHR35089">
    <property type="entry name" value="CHAPERONE PROTEIN SKP"/>
    <property type="match status" value="1"/>
</dbReference>
<dbReference type="PANTHER" id="PTHR35089:SF1">
    <property type="entry name" value="CHAPERONE PROTEIN SKP"/>
    <property type="match status" value="1"/>
</dbReference>
<dbReference type="InterPro" id="IPR005632">
    <property type="entry name" value="Chaperone_Skp"/>
</dbReference>
<dbReference type="SUPFAM" id="SSF111384">
    <property type="entry name" value="OmpH-like"/>
    <property type="match status" value="1"/>
</dbReference>
<gene>
    <name evidence="5" type="ORF">QBE54_08695</name>
</gene>
<dbReference type="InterPro" id="IPR024930">
    <property type="entry name" value="Skp_dom_sf"/>
</dbReference>